<proteinExistence type="predicted"/>
<evidence type="ECO:0000313" key="2">
    <source>
        <dbReference type="Proteomes" id="UP000006281"/>
    </source>
</evidence>
<accession>K0JUV5</accession>
<evidence type="ECO:0000313" key="1">
    <source>
        <dbReference type="EMBL" id="CCH27993.1"/>
    </source>
</evidence>
<gene>
    <name evidence="1" type="ordered locus">BN6_06650</name>
</gene>
<dbReference type="AlphaFoldDB" id="K0JUV5"/>
<name>K0JUV5_SACES</name>
<dbReference type="HOGENOM" id="CLU_2002250_0_0_11"/>
<keyword evidence="2" id="KW-1185">Reference proteome</keyword>
<organism evidence="1 2">
    <name type="scientific">Saccharothrix espanaensis (strain ATCC 51144 / DSM 44229 / JCM 9112 / NBRC 15066 / NRRL 15764)</name>
    <dbReference type="NCBI Taxonomy" id="1179773"/>
    <lineage>
        <taxon>Bacteria</taxon>
        <taxon>Bacillati</taxon>
        <taxon>Actinomycetota</taxon>
        <taxon>Actinomycetes</taxon>
        <taxon>Pseudonocardiales</taxon>
        <taxon>Pseudonocardiaceae</taxon>
        <taxon>Saccharothrix</taxon>
    </lineage>
</organism>
<reference evidence="1 2" key="1">
    <citation type="journal article" date="2012" name="BMC Genomics">
        <title>Complete genome sequence of Saccharothrix espanaensis DSM 44229T and comparison to the other completely sequenced Pseudonocardiaceae.</title>
        <authorList>
            <person name="Strobel T."/>
            <person name="Al-Dilaimi A."/>
            <person name="Blom J."/>
            <person name="Gessner A."/>
            <person name="Kalinowski J."/>
            <person name="Luzhetska M."/>
            <person name="Puhler A."/>
            <person name="Szczepanowski R."/>
            <person name="Bechthold A."/>
            <person name="Ruckert C."/>
        </authorList>
    </citation>
    <scope>NUCLEOTIDE SEQUENCE [LARGE SCALE GENOMIC DNA]</scope>
    <source>
        <strain evidence="2">ATCC 51144 / DSM 44229 / JCM 9112 / NBRC 15066 / NRRL 15764</strain>
    </source>
</reference>
<dbReference type="KEGG" id="sesp:BN6_06650"/>
<dbReference type="Proteomes" id="UP000006281">
    <property type="component" value="Chromosome"/>
</dbReference>
<dbReference type="EMBL" id="HE804045">
    <property type="protein sequence ID" value="CCH27993.1"/>
    <property type="molecule type" value="Genomic_DNA"/>
</dbReference>
<dbReference type="PATRIC" id="fig|1179773.3.peg.668"/>
<protein>
    <submittedName>
        <fullName evidence="1">Putative membrane protein</fullName>
    </submittedName>
</protein>
<sequence>MWCTGAALHSSVRTGVRWRGAPLRSARRTGGRCRGAPLRSTRDTFVRHGVSLRNALRACRRDGAALHSPVLTGDRLASTLLLEAGVPVTGIGAVAGPGVGLLRLRPLRRLRLVLGHVHHSGVRA</sequence>